<sequence length="314" mass="35477">MLLFLYGPDTYRQKQKLAEIIESYRVRHGSALGAYEYEAKEVAIADIVMLLKSGSLFESKKLVALKNAFDNLELEHCAKDIKELLKTSEHLLVFTQDSLPKKSSPLFKFLHGNAKTQEFLPLEGAKLRLWIEKECALYSVVLSREAESLLEQVADGDTWLLVNEIRKLAAFSGRGKIEITRETAEKLLPGAKAQTDIFQTIEAMARRDKARALSLISKHLQDGESPFYLFSMFVFQFRSLLEVSDAVARGAAPSGIAQKLSMHPYAAQKNLRLIQEFPPRALRVMYHRLFQLDLRMKTGQIDPAAGLDLFIATL</sequence>
<dbReference type="InterPro" id="IPR048466">
    <property type="entry name" value="DNA_pol3_delta-like_C"/>
</dbReference>
<evidence type="ECO:0000256" key="6">
    <source>
        <dbReference type="ARBA" id="ARBA00022932"/>
    </source>
</evidence>
<dbReference type="Gene3D" id="3.40.50.300">
    <property type="entry name" value="P-loop containing nucleotide triphosphate hydrolases"/>
    <property type="match status" value="1"/>
</dbReference>
<proteinExistence type="inferred from homology"/>
<evidence type="ECO:0000256" key="8">
    <source>
        <dbReference type="ARBA" id="ARBA00049244"/>
    </source>
</evidence>
<organism evidence="11 12">
    <name type="scientific">Candidatus Wildermuthbacteria bacterium RIFCSPHIGHO2_02_FULL_45_25</name>
    <dbReference type="NCBI Taxonomy" id="1802450"/>
    <lineage>
        <taxon>Bacteria</taxon>
        <taxon>Candidatus Wildermuthiibacteriota</taxon>
    </lineage>
</organism>
<evidence type="ECO:0000256" key="3">
    <source>
        <dbReference type="ARBA" id="ARBA00022679"/>
    </source>
</evidence>
<keyword evidence="3" id="KW-0808">Transferase</keyword>
<dbReference type="GO" id="GO:0009360">
    <property type="term" value="C:DNA polymerase III complex"/>
    <property type="evidence" value="ECO:0007669"/>
    <property type="project" value="InterPro"/>
</dbReference>
<reference evidence="11 12" key="1">
    <citation type="journal article" date="2016" name="Nat. Commun.">
        <title>Thousands of microbial genomes shed light on interconnected biogeochemical processes in an aquifer system.</title>
        <authorList>
            <person name="Anantharaman K."/>
            <person name="Brown C.T."/>
            <person name="Hug L.A."/>
            <person name="Sharon I."/>
            <person name="Castelle C.J."/>
            <person name="Probst A.J."/>
            <person name="Thomas B.C."/>
            <person name="Singh A."/>
            <person name="Wilkins M.J."/>
            <person name="Karaoz U."/>
            <person name="Brodie E.L."/>
            <person name="Williams K.H."/>
            <person name="Hubbard S.S."/>
            <person name="Banfield J.F."/>
        </authorList>
    </citation>
    <scope>NUCLEOTIDE SEQUENCE [LARGE SCALE GENOMIC DNA]</scope>
</reference>
<feature type="domain" description="DNA polymerase III delta subunit-like C-terminal" evidence="10">
    <location>
        <begin position="195"/>
        <end position="313"/>
    </location>
</feature>
<dbReference type="PANTHER" id="PTHR34388:SF1">
    <property type="entry name" value="DNA POLYMERASE III SUBUNIT DELTA"/>
    <property type="match status" value="1"/>
</dbReference>
<dbReference type="EMBL" id="MHTV01000035">
    <property type="protein sequence ID" value="OHA66362.1"/>
    <property type="molecule type" value="Genomic_DNA"/>
</dbReference>
<dbReference type="SUPFAM" id="SSF52540">
    <property type="entry name" value="P-loop containing nucleoside triphosphate hydrolases"/>
    <property type="match status" value="1"/>
</dbReference>
<evidence type="ECO:0000259" key="10">
    <source>
        <dbReference type="Pfam" id="PF21694"/>
    </source>
</evidence>
<keyword evidence="5" id="KW-0235">DNA replication</keyword>
<dbReference type="EC" id="2.7.7.7" evidence="1"/>
<dbReference type="GO" id="GO:0006261">
    <property type="term" value="P:DNA-templated DNA replication"/>
    <property type="evidence" value="ECO:0007669"/>
    <property type="project" value="TreeGrafter"/>
</dbReference>
<dbReference type="SUPFAM" id="SSF48019">
    <property type="entry name" value="post-AAA+ oligomerization domain-like"/>
    <property type="match status" value="1"/>
</dbReference>
<keyword evidence="4" id="KW-0548">Nucleotidyltransferase</keyword>
<protein>
    <recommendedName>
        <fullName evidence="2">DNA polymerase III subunit delta</fullName>
        <ecNumber evidence="1">2.7.7.7</ecNumber>
    </recommendedName>
</protein>
<evidence type="ECO:0000256" key="1">
    <source>
        <dbReference type="ARBA" id="ARBA00012417"/>
    </source>
</evidence>
<evidence type="ECO:0000313" key="11">
    <source>
        <dbReference type="EMBL" id="OHA66362.1"/>
    </source>
</evidence>
<evidence type="ECO:0000256" key="4">
    <source>
        <dbReference type="ARBA" id="ARBA00022695"/>
    </source>
</evidence>
<dbReference type="Gene3D" id="1.20.272.10">
    <property type="match status" value="1"/>
</dbReference>
<keyword evidence="6" id="KW-0239">DNA-directed DNA polymerase</keyword>
<dbReference type="PANTHER" id="PTHR34388">
    <property type="entry name" value="DNA POLYMERASE III SUBUNIT DELTA"/>
    <property type="match status" value="1"/>
</dbReference>
<evidence type="ECO:0000256" key="7">
    <source>
        <dbReference type="ARBA" id="ARBA00034754"/>
    </source>
</evidence>
<dbReference type="InterPro" id="IPR005790">
    <property type="entry name" value="DNA_polIII_delta"/>
</dbReference>
<dbReference type="Pfam" id="PF21694">
    <property type="entry name" value="DNA_pol3_delta_C"/>
    <property type="match status" value="1"/>
</dbReference>
<comment type="caution">
    <text evidence="11">The sequence shown here is derived from an EMBL/GenBank/DDBJ whole genome shotgun (WGS) entry which is preliminary data.</text>
</comment>
<dbReference type="InterPro" id="IPR010372">
    <property type="entry name" value="DNA_pol3_delta_N"/>
</dbReference>
<comment type="catalytic activity">
    <reaction evidence="8">
        <text>DNA(n) + a 2'-deoxyribonucleoside 5'-triphosphate = DNA(n+1) + diphosphate</text>
        <dbReference type="Rhea" id="RHEA:22508"/>
        <dbReference type="Rhea" id="RHEA-COMP:17339"/>
        <dbReference type="Rhea" id="RHEA-COMP:17340"/>
        <dbReference type="ChEBI" id="CHEBI:33019"/>
        <dbReference type="ChEBI" id="CHEBI:61560"/>
        <dbReference type="ChEBI" id="CHEBI:173112"/>
        <dbReference type="EC" id="2.7.7.7"/>
    </reaction>
</comment>
<evidence type="ECO:0000313" key="12">
    <source>
        <dbReference type="Proteomes" id="UP000178092"/>
    </source>
</evidence>
<evidence type="ECO:0000259" key="9">
    <source>
        <dbReference type="Pfam" id="PF06144"/>
    </source>
</evidence>
<dbReference type="Gene3D" id="1.10.8.60">
    <property type="match status" value="1"/>
</dbReference>
<dbReference type="Pfam" id="PF06144">
    <property type="entry name" value="DNA_pol3_delta"/>
    <property type="match status" value="1"/>
</dbReference>
<accession>A0A1G2R295</accession>
<name>A0A1G2R295_9BACT</name>
<dbReference type="NCBIfam" id="TIGR01128">
    <property type="entry name" value="holA"/>
    <property type="match status" value="1"/>
</dbReference>
<dbReference type="AlphaFoldDB" id="A0A1G2R295"/>
<evidence type="ECO:0000256" key="2">
    <source>
        <dbReference type="ARBA" id="ARBA00017703"/>
    </source>
</evidence>
<dbReference type="InterPro" id="IPR027417">
    <property type="entry name" value="P-loop_NTPase"/>
</dbReference>
<evidence type="ECO:0000256" key="5">
    <source>
        <dbReference type="ARBA" id="ARBA00022705"/>
    </source>
</evidence>
<feature type="domain" description="DNA polymerase III delta N-terminal" evidence="9">
    <location>
        <begin position="4"/>
        <end position="115"/>
    </location>
</feature>
<gene>
    <name evidence="11" type="ORF">A3C04_01920</name>
</gene>
<dbReference type="GO" id="GO:0003677">
    <property type="term" value="F:DNA binding"/>
    <property type="evidence" value="ECO:0007669"/>
    <property type="project" value="InterPro"/>
</dbReference>
<dbReference type="InterPro" id="IPR008921">
    <property type="entry name" value="DNA_pol3_clamp-load_cplx_C"/>
</dbReference>
<comment type="similarity">
    <text evidence="7">Belongs to the DNA polymerase HolA subunit family.</text>
</comment>
<dbReference type="GO" id="GO:0003887">
    <property type="term" value="F:DNA-directed DNA polymerase activity"/>
    <property type="evidence" value="ECO:0007669"/>
    <property type="project" value="UniProtKB-KW"/>
</dbReference>
<dbReference type="Proteomes" id="UP000178092">
    <property type="component" value="Unassembled WGS sequence"/>
</dbReference>